<evidence type="ECO:0000313" key="4">
    <source>
        <dbReference type="Proteomes" id="UP000230233"/>
    </source>
</evidence>
<proteinExistence type="predicted"/>
<name>A0A2G5U6Q8_9PELO</name>
<gene>
    <name evidence="3" type="primary">Cni-M01H9.5</name>
    <name evidence="3" type="synonym">Cnig_chr_IV.g14648</name>
    <name evidence="3" type="ORF">B9Z55_014648</name>
</gene>
<dbReference type="Proteomes" id="UP000230233">
    <property type="component" value="Chromosome IV"/>
</dbReference>
<evidence type="ECO:0000256" key="2">
    <source>
        <dbReference type="SAM" id="SignalP"/>
    </source>
</evidence>
<reference evidence="3" key="1">
    <citation type="journal article" date="2018" name="Science">
        <title>Rapid genome shrinkage in a self-fertile nematode reveals sperm competition proteins.</title>
        <authorList>
            <person name="Yin D."/>
            <person name="Schwarz E.M."/>
            <person name="Thomas C.G."/>
            <person name="Felde R.L."/>
            <person name="Korf I.F."/>
            <person name="Cutter A.D."/>
            <person name="Schartner C.M."/>
            <person name="Ralston E.J."/>
            <person name="Meyer B.J."/>
            <person name="Haag E.S."/>
        </authorList>
    </citation>
    <scope>NUCLEOTIDE SEQUENCE</scope>
    <source>
        <strain evidence="3">JU1422</strain>
    </source>
</reference>
<comment type="caution">
    <text evidence="3">The sequence shown here is derived from an EMBL/GenBank/DDBJ whole genome shotgun (WGS) entry which is preliminary data.</text>
</comment>
<evidence type="ECO:0000313" key="3">
    <source>
        <dbReference type="EMBL" id="PIC35224.1"/>
    </source>
</evidence>
<keyword evidence="4" id="KW-1185">Reference proteome</keyword>
<evidence type="ECO:0008006" key="5">
    <source>
        <dbReference type="Google" id="ProtNLM"/>
    </source>
</evidence>
<accession>A0A2G5U6Q8</accession>
<keyword evidence="2" id="KW-0732">Signal</keyword>
<feature type="chain" id="PRO_5013620044" description="Phlebovirus glycoprotein G2 fusion domain-containing protein" evidence="2">
    <location>
        <begin position="17"/>
        <end position="169"/>
    </location>
</feature>
<sequence length="169" mass="18967">MRRILIVLTTCAFADAIGTMLVQGRPDTIRTLRDIVRHSSHPSHSTSHLDDRTPEVPSQPEIIINEPKTSSSHPKKRNVRFIGKARARRHIGNVVVESGQCDHVDLMDCSDFETDEMTCMLTATGMTCCVCTGLLRAAKRSKLSGIFFLFCDRTRIDNITENNEGQMTY</sequence>
<dbReference type="EMBL" id="PDUG01000004">
    <property type="protein sequence ID" value="PIC35224.1"/>
    <property type="molecule type" value="Genomic_DNA"/>
</dbReference>
<dbReference type="OrthoDB" id="5837513at2759"/>
<feature type="signal peptide" evidence="2">
    <location>
        <begin position="1"/>
        <end position="16"/>
    </location>
</feature>
<protein>
    <recommendedName>
        <fullName evidence="5">Phlebovirus glycoprotein G2 fusion domain-containing protein</fullName>
    </recommendedName>
</protein>
<dbReference type="AlphaFoldDB" id="A0A2G5U6Q8"/>
<evidence type="ECO:0000256" key="1">
    <source>
        <dbReference type="SAM" id="MobiDB-lite"/>
    </source>
</evidence>
<feature type="region of interest" description="Disordered" evidence="1">
    <location>
        <begin position="38"/>
        <end position="57"/>
    </location>
</feature>
<organism evidence="3 4">
    <name type="scientific">Caenorhabditis nigoni</name>
    <dbReference type="NCBI Taxonomy" id="1611254"/>
    <lineage>
        <taxon>Eukaryota</taxon>
        <taxon>Metazoa</taxon>
        <taxon>Ecdysozoa</taxon>
        <taxon>Nematoda</taxon>
        <taxon>Chromadorea</taxon>
        <taxon>Rhabditida</taxon>
        <taxon>Rhabditina</taxon>
        <taxon>Rhabditomorpha</taxon>
        <taxon>Rhabditoidea</taxon>
        <taxon>Rhabditidae</taxon>
        <taxon>Peloderinae</taxon>
        <taxon>Caenorhabditis</taxon>
    </lineage>
</organism>